<dbReference type="AlphaFoldDB" id="A0A6I4WDR2"/>
<evidence type="ECO:0000313" key="1">
    <source>
        <dbReference type="EMBL" id="MXQ66395.1"/>
    </source>
</evidence>
<keyword evidence="2" id="KW-1185">Reference proteome</keyword>
<organism evidence="1 2">
    <name type="scientific">Actinomadura rayongensis</name>
    <dbReference type="NCBI Taxonomy" id="1429076"/>
    <lineage>
        <taxon>Bacteria</taxon>
        <taxon>Bacillati</taxon>
        <taxon>Actinomycetota</taxon>
        <taxon>Actinomycetes</taxon>
        <taxon>Streptosporangiales</taxon>
        <taxon>Thermomonosporaceae</taxon>
        <taxon>Actinomadura</taxon>
    </lineage>
</organism>
<protein>
    <submittedName>
        <fullName evidence="1">Uncharacterized protein</fullName>
    </submittedName>
</protein>
<dbReference type="RefSeq" id="WP_161104593.1">
    <property type="nucleotide sequence ID" value="NZ_JBHLYI010000007.1"/>
</dbReference>
<dbReference type="InterPro" id="IPR045994">
    <property type="entry name" value="DurN"/>
</dbReference>
<reference evidence="1 2" key="1">
    <citation type="submission" date="2019-12" db="EMBL/GenBank/DDBJ databases">
        <title>Nocardia macrotermitis sp. nov. and Nocardia aurantia sp. nov., isolated from the gut of the fungus growing-termite Macrotermes natalensis.</title>
        <authorList>
            <person name="Christine B."/>
            <person name="Rene B."/>
        </authorList>
    </citation>
    <scope>NUCLEOTIDE SEQUENCE [LARGE SCALE GENOMIC DNA]</scope>
    <source>
        <strain evidence="1 2">DSM 102126</strain>
    </source>
</reference>
<sequence length="123" mass="14122">MRSGPKPDSDLTKHRNIDTVRQLQHLMVLCELLPPGSKLHEALTIALSINEESLPGRIRPVRDLHPLTTKTWLESLWDPDLISPEEMELVAWQNNKAKMDAAVEEMQKIERRLGIRLATEKIQ</sequence>
<evidence type="ECO:0000313" key="2">
    <source>
        <dbReference type="Proteomes" id="UP000431901"/>
    </source>
</evidence>
<gene>
    <name evidence="1" type="ORF">GQ466_20460</name>
</gene>
<dbReference type="EMBL" id="WUTW01000004">
    <property type="protein sequence ID" value="MXQ66395.1"/>
    <property type="molecule type" value="Genomic_DNA"/>
</dbReference>
<dbReference type="Proteomes" id="UP000431901">
    <property type="component" value="Unassembled WGS sequence"/>
</dbReference>
<proteinExistence type="predicted"/>
<comment type="caution">
    <text evidence="1">The sequence shown here is derived from an EMBL/GenBank/DDBJ whole genome shotgun (WGS) entry which is preliminary data.</text>
</comment>
<dbReference type="Pfam" id="PF19375">
    <property type="entry name" value="DurN"/>
    <property type="match status" value="1"/>
</dbReference>
<accession>A0A6I4WDR2</accession>
<dbReference type="OrthoDB" id="3436427at2"/>
<name>A0A6I4WDR2_9ACTN</name>